<dbReference type="InterPro" id="IPR000198">
    <property type="entry name" value="RhoGAP_dom"/>
</dbReference>
<accession>A0AAV4SIY7</accession>
<evidence type="ECO:0000313" key="3">
    <source>
        <dbReference type="EMBL" id="GIY33760.1"/>
    </source>
</evidence>
<feature type="region of interest" description="Disordered" evidence="1">
    <location>
        <begin position="821"/>
        <end position="910"/>
    </location>
</feature>
<evidence type="ECO:0000313" key="4">
    <source>
        <dbReference type="Proteomes" id="UP001054837"/>
    </source>
</evidence>
<dbReference type="PROSITE" id="PS50238">
    <property type="entry name" value="RHOGAP"/>
    <property type="match status" value="1"/>
</dbReference>
<dbReference type="PANTHER" id="PTHR15670">
    <property type="entry name" value="RHO GTPASE ACTIVATING PROTEIN 11A"/>
    <property type="match status" value="1"/>
</dbReference>
<proteinExistence type="predicted"/>
<feature type="compositionally biased region" description="Polar residues" evidence="1">
    <location>
        <begin position="329"/>
        <end position="345"/>
    </location>
</feature>
<comment type="caution">
    <text evidence="3">The sequence shown here is derived from an EMBL/GenBank/DDBJ whole genome shotgun (WGS) entry which is preliminary data.</text>
</comment>
<dbReference type="GO" id="GO:0007165">
    <property type="term" value="P:signal transduction"/>
    <property type="evidence" value="ECO:0007669"/>
    <property type="project" value="InterPro"/>
</dbReference>
<dbReference type="Gene3D" id="1.10.555.10">
    <property type="entry name" value="Rho GTPase activation protein"/>
    <property type="match status" value="1"/>
</dbReference>
<feature type="region of interest" description="Disordered" evidence="1">
    <location>
        <begin position="1181"/>
        <end position="1233"/>
    </location>
</feature>
<dbReference type="SUPFAM" id="SSF48350">
    <property type="entry name" value="GTPase activation domain, GAP"/>
    <property type="match status" value="1"/>
</dbReference>
<feature type="compositionally biased region" description="Basic residues" evidence="1">
    <location>
        <begin position="1216"/>
        <end position="1228"/>
    </location>
</feature>
<protein>
    <submittedName>
        <fullName evidence="3">Rho GTPase-activating protein 11A</fullName>
    </submittedName>
</protein>
<dbReference type="EMBL" id="BPLQ01007982">
    <property type="protein sequence ID" value="GIY33760.1"/>
    <property type="molecule type" value="Genomic_DNA"/>
</dbReference>
<feature type="compositionally biased region" description="Polar residues" evidence="1">
    <location>
        <begin position="1191"/>
        <end position="1201"/>
    </location>
</feature>
<keyword evidence="4" id="KW-1185">Reference proteome</keyword>
<dbReference type="Pfam" id="PF00620">
    <property type="entry name" value="RhoGAP"/>
    <property type="match status" value="1"/>
</dbReference>
<evidence type="ECO:0000256" key="1">
    <source>
        <dbReference type="SAM" id="MobiDB-lite"/>
    </source>
</evidence>
<evidence type="ECO:0000259" key="2">
    <source>
        <dbReference type="PROSITE" id="PS50238"/>
    </source>
</evidence>
<feature type="domain" description="Rho-GAP" evidence="2">
    <location>
        <begin position="53"/>
        <end position="240"/>
    </location>
</feature>
<dbReference type="InterPro" id="IPR042869">
    <property type="entry name" value="ARHGAP11A/B"/>
</dbReference>
<feature type="region of interest" description="Disordered" evidence="1">
    <location>
        <begin position="298"/>
        <end position="346"/>
    </location>
</feature>
<organism evidence="3 4">
    <name type="scientific">Caerostris darwini</name>
    <dbReference type="NCBI Taxonomy" id="1538125"/>
    <lineage>
        <taxon>Eukaryota</taxon>
        <taxon>Metazoa</taxon>
        <taxon>Ecdysozoa</taxon>
        <taxon>Arthropoda</taxon>
        <taxon>Chelicerata</taxon>
        <taxon>Arachnida</taxon>
        <taxon>Araneae</taxon>
        <taxon>Araneomorphae</taxon>
        <taxon>Entelegynae</taxon>
        <taxon>Araneoidea</taxon>
        <taxon>Araneidae</taxon>
        <taxon>Caerostris</taxon>
    </lineage>
</organism>
<reference evidence="3 4" key="1">
    <citation type="submission" date="2021-06" db="EMBL/GenBank/DDBJ databases">
        <title>Caerostris darwini draft genome.</title>
        <authorList>
            <person name="Kono N."/>
            <person name="Arakawa K."/>
        </authorList>
    </citation>
    <scope>NUCLEOTIDE SEQUENCE [LARGE SCALE GENOMIC DNA]</scope>
</reference>
<dbReference type="SMART" id="SM00324">
    <property type="entry name" value="RhoGAP"/>
    <property type="match status" value="1"/>
</dbReference>
<name>A0AAV4SIY7_9ARAC</name>
<feature type="region of interest" description="Disordered" evidence="1">
    <location>
        <begin position="737"/>
        <end position="756"/>
    </location>
</feature>
<dbReference type="GO" id="GO:0005096">
    <property type="term" value="F:GTPase activator activity"/>
    <property type="evidence" value="ECO:0007669"/>
    <property type="project" value="TreeGrafter"/>
</dbReference>
<feature type="compositionally biased region" description="Basic and acidic residues" evidence="1">
    <location>
        <begin position="851"/>
        <end position="897"/>
    </location>
</feature>
<feature type="compositionally biased region" description="Basic residues" evidence="1">
    <location>
        <begin position="599"/>
        <end position="608"/>
    </location>
</feature>
<dbReference type="InterPro" id="IPR008936">
    <property type="entry name" value="Rho_GTPase_activation_prot"/>
</dbReference>
<dbReference type="Proteomes" id="UP001054837">
    <property type="component" value="Unassembled WGS sequence"/>
</dbReference>
<feature type="region of interest" description="Disordered" evidence="1">
    <location>
        <begin position="582"/>
        <end position="618"/>
    </location>
</feature>
<gene>
    <name evidence="3" type="primary">ARHGAP11A</name>
    <name evidence="3" type="ORF">CDAR_553411</name>
</gene>
<sequence>MKNFSEDKDDLYTTIFAELKNLGVKVPKVKKFKSNILKQGKLLPLSKNKIFGVTLAEQEWTSDSDYLLPKFIASSTTYLQKYTKEVGLFRKAGSKIRQRELRLKIENGDILDGSEPNDVACLLKQWLRELPEPLIPQHMHDLFVRCQQLDSNEKQIKACLLVCLLLPPDHLHTLKYLLCFLAKFAANSDKNMMDAHNLAITMAPNIFVMSADAVDKSKSNLVQVHVSIIQMLIENAIKIGMTSELFSLQHSPQNGKTCSELDSSGDFLDASPCKTRKKLKNGHVQDLFSGIRKLVGQNSTTNSAKTPEKSWNLRTTAPRSASKRKADPDQQTLSPSKKQATSVNDQEVILLATPKDKGIKNFGTVGKSGGHVRKKSFGILRKKERKRQKSVHGCPQPIVSIQVTSPQKDNAGSIITRNSGPVKNALSTFDNEAFVFGSDANKLCKSESIKKSTSECYLVQKFEKVPRLSLPLNQDCQPKHAVSSSFLRSANSVENVKVKSSESEVLIIENKKVSKSKENQRVQNLDETKQVQNNAKIGYENRQISKISQNQKSLISNELPRPSILELKNAGTCKKITRKNSLTRRTGSCGKADFNAKARSPRTSKKRSKNTELRSISDSQIKHCNKALKKNFSAEATSHKSGLSRQEAFIVKSKSQLKSHSNQLLKSEIKTERNLKKSHAHRLVEKEIAASPLRKSQSVTIGTNNENQVGKTVTTKTTRKGSLIRGRPNTLKTGLNCESRDDSSANMTPRSRKKKILINSNAKNEAIQQNESLNPANNNNKIISDEKDISLHLKLENFSLSSPSCASDNLIDFINNMFSLDDKSPQENPKNQYSSDTCQRKSKQETSSPMKPERKSLNLESKIPRLSDSLGMERRRSSLSEIISDPKRKISKSRESAGLDSSKSSSKIPIRSKENSFDLSNLQISMNDSCFKTPNKDNFLSTNSINWMSGSKYFGLNSPEENSNNKRESIALILRNNPGHVQAKVSMYDTRMRESVVCTRSVPSFSTPFESFDSKNILCSSKSYDSDDQLSYAKKRIKSLRSAIPPPPKFEVVSTTMSKASPDVKYPSPEINVFMQNEIQGSMDISIEDKNDFLLNNENDLSLNKKNDLLIETKNKNLGLNKSQNSVIELIKDEHSVDGIRSPLKEVSNVSLNLNLSQNSIKNISTKDEYFTLKCLSDKNGSKNKQRKLKTNSFTSRSSCKSAKKISRSESSPGRPRPRVMASRHTKLTPKSGSIILKTNFENKSVTGNNRLLHSSIRKSSSSLSIGKLRSDQLIDEWQCEL</sequence>
<dbReference type="PANTHER" id="PTHR15670:SF4">
    <property type="entry name" value="RHO GTPASE-ACTIVATING PROTEIN 11A"/>
    <property type="match status" value="1"/>
</dbReference>
<feature type="compositionally biased region" description="Polar residues" evidence="1">
    <location>
        <begin position="826"/>
        <end position="837"/>
    </location>
</feature>